<dbReference type="EMBL" id="LWBP01000210">
    <property type="protein sequence ID" value="OQP53495.1"/>
    <property type="molecule type" value="Genomic_DNA"/>
</dbReference>
<protein>
    <recommendedName>
        <fullName evidence="1">Helix-turn-helix domain-containing protein</fullName>
    </recommendedName>
</protein>
<evidence type="ECO:0000313" key="3">
    <source>
        <dbReference type="Proteomes" id="UP000192276"/>
    </source>
</evidence>
<dbReference type="AlphaFoldDB" id="A0A1V9F5D3"/>
<accession>A0A1V9F5D3</accession>
<sequence length="115" mass="13426">MGISPMEQRLEKMEADIQHIKGMLSELLDITRMATQNHSEEKIMSAKEVAEFLKLDLNVIYSKCSDGQIPYFKMGKLYKFKKSEILEWVKKQEASSPFSVDDYVERYLQKNQLKG</sequence>
<dbReference type="OrthoDB" id="597977at2"/>
<name>A0A1V9F5D3_9BACT</name>
<comment type="caution">
    <text evidence="2">The sequence shown here is derived from an EMBL/GenBank/DDBJ whole genome shotgun (WGS) entry which is preliminary data.</text>
</comment>
<dbReference type="STRING" id="550983.A4R26_05780"/>
<dbReference type="GO" id="GO:0003677">
    <property type="term" value="F:DNA binding"/>
    <property type="evidence" value="ECO:0007669"/>
    <property type="project" value="InterPro"/>
</dbReference>
<dbReference type="InterPro" id="IPR010093">
    <property type="entry name" value="SinI_DNA-bd"/>
</dbReference>
<gene>
    <name evidence="2" type="ORF">A4R26_05780</name>
</gene>
<reference evidence="3" key="1">
    <citation type="submission" date="2016-04" db="EMBL/GenBank/DDBJ databases">
        <authorList>
            <person name="Chen L."/>
            <person name="Zhuang W."/>
            <person name="Wang G."/>
        </authorList>
    </citation>
    <scope>NUCLEOTIDE SEQUENCE [LARGE SCALE GENOMIC DNA]</scope>
    <source>
        <strain evidence="3">208</strain>
    </source>
</reference>
<keyword evidence="3" id="KW-1185">Reference proteome</keyword>
<proteinExistence type="predicted"/>
<dbReference type="RefSeq" id="WP_081169372.1">
    <property type="nucleotide sequence ID" value="NZ_LWBP01000210.1"/>
</dbReference>
<dbReference type="NCBIfam" id="TIGR01764">
    <property type="entry name" value="excise"/>
    <property type="match status" value="1"/>
</dbReference>
<evidence type="ECO:0000313" key="2">
    <source>
        <dbReference type="EMBL" id="OQP53495.1"/>
    </source>
</evidence>
<dbReference type="InterPro" id="IPR041657">
    <property type="entry name" value="HTH_17"/>
</dbReference>
<dbReference type="Pfam" id="PF12728">
    <property type="entry name" value="HTH_17"/>
    <property type="match status" value="1"/>
</dbReference>
<feature type="domain" description="Helix-turn-helix" evidence="1">
    <location>
        <begin position="44"/>
        <end position="92"/>
    </location>
</feature>
<organism evidence="2 3">
    <name type="scientific">Niastella populi</name>
    <dbReference type="NCBI Taxonomy" id="550983"/>
    <lineage>
        <taxon>Bacteria</taxon>
        <taxon>Pseudomonadati</taxon>
        <taxon>Bacteroidota</taxon>
        <taxon>Chitinophagia</taxon>
        <taxon>Chitinophagales</taxon>
        <taxon>Chitinophagaceae</taxon>
        <taxon>Niastella</taxon>
    </lineage>
</organism>
<dbReference type="Proteomes" id="UP000192276">
    <property type="component" value="Unassembled WGS sequence"/>
</dbReference>
<evidence type="ECO:0000259" key="1">
    <source>
        <dbReference type="Pfam" id="PF12728"/>
    </source>
</evidence>